<dbReference type="GO" id="GO:0006777">
    <property type="term" value="P:Mo-molybdopterin cofactor biosynthetic process"/>
    <property type="evidence" value="ECO:0007669"/>
    <property type="project" value="UniProtKB-UniRule"/>
</dbReference>
<dbReference type="SMART" id="SM00852">
    <property type="entry name" value="MoCF_biosynth"/>
    <property type="match status" value="1"/>
</dbReference>
<name>A0A7V5P0G9_9BACT</name>
<comment type="pathway">
    <text evidence="1">Cofactor biosynthesis; molybdopterin biosynthesis.</text>
</comment>
<dbReference type="SUPFAM" id="SSF53218">
    <property type="entry name" value="Molybdenum cofactor biosynthesis proteins"/>
    <property type="match status" value="1"/>
</dbReference>
<keyword evidence="1" id="KW-0808">Transferase</keyword>
<dbReference type="PANTHER" id="PTHR10192">
    <property type="entry name" value="MOLYBDOPTERIN BIOSYNTHESIS PROTEIN"/>
    <property type="match status" value="1"/>
</dbReference>
<keyword evidence="1" id="KW-0460">Magnesium</keyword>
<dbReference type="GO" id="GO:0005829">
    <property type="term" value="C:cytosol"/>
    <property type="evidence" value="ECO:0007669"/>
    <property type="project" value="TreeGrafter"/>
</dbReference>
<evidence type="ECO:0000256" key="1">
    <source>
        <dbReference type="RuleBase" id="RU365090"/>
    </source>
</evidence>
<comment type="caution">
    <text evidence="3">The sequence shown here is derived from an EMBL/GenBank/DDBJ whole genome shotgun (WGS) entry which is preliminary data.</text>
</comment>
<dbReference type="EMBL" id="DROK01000180">
    <property type="protein sequence ID" value="HHI97446.1"/>
    <property type="molecule type" value="Genomic_DNA"/>
</dbReference>
<keyword evidence="1" id="KW-0500">Molybdenum</keyword>
<dbReference type="AlphaFoldDB" id="A0A7V5P0G9"/>
<keyword evidence="1" id="KW-0479">Metal-binding</keyword>
<accession>A0A7V5P0G9</accession>
<dbReference type="Gene3D" id="3.40.980.10">
    <property type="entry name" value="MoaB/Mog-like domain"/>
    <property type="match status" value="1"/>
</dbReference>
<keyword evidence="1" id="KW-0501">Molybdenum cofactor biosynthesis</keyword>
<dbReference type="UniPathway" id="UPA00344"/>
<evidence type="ECO:0000259" key="2">
    <source>
        <dbReference type="SMART" id="SM00852"/>
    </source>
</evidence>
<dbReference type="CDD" id="cd03522">
    <property type="entry name" value="MoeA_like"/>
    <property type="match status" value="1"/>
</dbReference>
<dbReference type="InterPro" id="IPR001453">
    <property type="entry name" value="MoaB/Mog_dom"/>
</dbReference>
<dbReference type="Proteomes" id="UP000886101">
    <property type="component" value="Unassembled WGS sequence"/>
</dbReference>
<comment type="similarity">
    <text evidence="1">Belongs to the MoeA family.</text>
</comment>
<reference evidence="3" key="1">
    <citation type="journal article" date="2020" name="mSystems">
        <title>Genome- and Community-Level Interaction Insights into Carbon Utilization and Element Cycling Functions of Hydrothermarchaeota in Hydrothermal Sediment.</title>
        <authorList>
            <person name="Zhou Z."/>
            <person name="Liu Y."/>
            <person name="Xu W."/>
            <person name="Pan J."/>
            <person name="Luo Z.H."/>
            <person name="Li M."/>
        </authorList>
    </citation>
    <scope>NUCLEOTIDE SEQUENCE [LARGE SCALE GENOMIC DNA]</scope>
    <source>
        <strain evidence="3">HyVt-533</strain>
    </source>
</reference>
<organism evidence="3">
    <name type="scientific">Thermodesulfatator atlanticus</name>
    <dbReference type="NCBI Taxonomy" id="501497"/>
    <lineage>
        <taxon>Bacteria</taxon>
        <taxon>Pseudomonadati</taxon>
        <taxon>Thermodesulfobacteriota</taxon>
        <taxon>Thermodesulfobacteria</taxon>
        <taxon>Thermodesulfobacteriales</taxon>
        <taxon>Thermodesulfatatoraceae</taxon>
        <taxon>Thermodesulfatator</taxon>
    </lineage>
</organism>
<dbReference type="PANTHER" id="PTHR10192:SF28">
    <property type="entry name" value="MOLYBDOPTERIN MOLYBDENUMTRANSFERASE"/>
    <property type="match status" value="1"/>
</dbReference>
<dbReference type="InterPro" id="IPR036425">
    <property type="entry name" value="MoaB/Mog-like_dom_sf"/>
</dbReference>
<protein>
    <recommendedName>
        <fullName evidence="1">Molybdopterin molybdenumtransferase</fullName>
        <ecNumber evidence="1">2.10.1.1</ecNumber>
    </recommendedName>
</protein>
<dbReference type="Pfam" id="PF00994">
    <property type="entry name" value="MoCF_biosynth"/>
    <property type="match status" value="1"/>
</dbReference>
<dbReference type="GO" id="GO:0046872">
    <property type="term" value="F:metal ion binding"/>
    <property type="evidence" value="ECO:0007669"/>
    <property type="project" value="UniProtKB-UniRule"/>
</dbReference>
<dbReference type="GO" id="GO:0061599">
    <property type="term" value="F:molybdopterin molybdotransferase activity"/>
    <property type="evidence" value="ECO:0007669"/>
    <property type="project" value="UniProtKB-UniRule"/>
</dbReference>
<gene>
    <name evidence="3" type="ORF">ENJ96_06300</name>
</gene>
<dbReference type="InterPro" id="IPR038987">
    <property type="entry name" value="MoeA-like"/>
</dbReference>
<sequence>MKARFIPVEEAVGMVIPHDLTEIRPGEFKGPAFRKGHVIRAEDIPRLKRMGKDHIYALELEPGELHEDEAALRLAKAVAGPGVTYGTEIKEGKVTFYAAYDGLLKIDVEALLSLNLLGEIILSTKHTDFFVRKGEAVAAGRAVPLVVKEDLLVKVEEIAGKTDLLAVKPPVIKKVGLVITGNEVYFGRVEDAFVPALTPKLEAFGLEVLAVRFCPDDQAFIKKTLEEVLAQGAELVLVTGGMSVDPDDVTRHAIAALGVSDLVYGSPVLPGAMFLVAYRGGTPILGIPACGMYFRTTVLDLVLPRLICGEKVKKEDIARMGHGGFCFGCKTCRFPVCPFGRGG</sequence>
<comment type="function">
    <text evidence="1">Catalyzes the insertion of molybdate into adenylated molybdopterin with the concomitant release of AMP.</text>
</comment>
<proteinExistence type="inferred from homology"/>
<comment type="catalytic activity">
    <reaction evidence="1">
        <text>adenylyl-molybdopterin + molybdate = Mo-molybdopterin + AMP + H(+)</text>
        <dbReference type="Rhea" id="RHEA:35047"/>
        <dbReference type="ChEBI" id="CHEBI:15378"/>
        <dbReference type="ChEBI" id="CHEBI:36264"/>
        <dbReference type="ChEBI" id="CHEBI:62727"/>
        <dbReference type="ChEBI" id="CHEBI:71302"/>
        <dbReference type="ChEBI" id="CHEBI:456215"/>
    </reaction>
</comment>
<comment type="cofactor">
    <cofactor evidence="1">
        <name>Mg(2+)</name>
        <dbReference type="ChEBI" id="CHEBI:18420"/>
    </cofactor>
</comment>
<dbReference type="EC" id="2.10.1.1" evidence="1"/>
<feature type="domain" description="MoaB/Mog" evidence="2">
    <location>
        <begin position="176"/>
        <end position="308"/>
    </location>
</feature>
<evidence type="ECO:0000313" key="3">
    <source>
        <dbReference type="EMBL" id="HHI97446.1"/>
    </source>
</evidence>